<dbReference type="GO" id="GO:0019344">
    <property type="term" value="P:cysteine biosynthetic process"/>
    <property type="evidence" value="ECO:0007669"/>
    <property type="project" value="TreeGrafter"/>
</dbReference>
<sequence length="350" mass="38340">MTLKELRCLLAIVDAELNISAAAEIMHASQPSLSRHLKLLEDELGFQILMRHGRSISGITPAGQEVIRLARRVVNDVASIRAYAANVRGEETGDLVLTTPQTYARHVLPPVLSTLVQRYPRLNVRIQNMGEGAPPERTCDNAGDMMLVSTAGDRVPPGVALPLFRWKRMVLVPRGHVLARMDRPVALGELARHALVTYEASRRSDSSLCRALSEAGLRARFACSAEDADLIKVYVRAGLGVGLVGELALEPADHQEFIVLPADPALPECVAWAILPTGRVVRDYALDLIQLLAPQLDVDDIRRAVDGSARPAWPRPRLWESDYEDVGTPVLPSRPISGVTRLPMQTTYLG</sequence>
<keyword evidence="4" id="KW-0804">Transcription</keyword>
<dbReference type="GO" id="GO:0000976">
    <property type="term" value="F:transcription cis-regulatory region binding"/>
    <property type="evidence" value="ECO:0007669"/>
    <property type="project" value="TreeGrafter"/>
</dbReference>
<gene>
    <name evidence="6" type="ORF">H4F98_09290</name>
</gene>
<keyword evidence="3" id="KW-0238">DNA-binding</keyword>
<dbReference type="InterPro" id="IPR000847">
    <property type="entry name" value="LysR_HTH_N"/>
</dbReference>
<dbReference type="PROSITE" id="PS50931">
    <property type="entry name" value="HTH_LYSR"/>
    <property type="match status" value="1"/>
</dbReference>
<organism evidence="6 7">
    <name type="scientific">Marilutibacter spongiae</name>
    <dbReference type="NCBI Taxonomy" id="2025720"/>
    <lineage>
        <taxon>Bacteria</taxon>
        <taxon>Pseudomonadati</taxon>
        <taxon>Pseudomonadota</taxon>
        <taxon>Gammaproteobacteria</taxon>
        <taxon>Lysobacterales</taxon>
        <taxon>Lysobacteraceae</taxon>
        <taxon>Marilutibacter</taxon>
    </lineage>
</organism>
<name>A0A7W3Y6B4_9GAMM</name>
<dbReference type="PRINTS" id="PR00039">
    <property type="entry name" value="HTHLYSR"/>
</dbReference>
<dbReference type="InterPro" id="IPR036388">
    <property type="entry name" value="WH-like_DNA-bd_sf"/>
</dbReference>
<proteinExistence type="inferred from homology"/>
<dbReference type="Pfam" id="PF03466">
    <property type="entry name" value="LysR_substrate"/>
    <property type="match status" value="1"/>
</dbReference>
<reference evidence="6 7" key="1">
    <citation type="submission" date="2020-08" db="EMBL/GenBank/DDBJ databases">
        <authorList>
            <person name="Xu S."/>
            <person name="Li A."/>
        </authorList>
    </citation>
    <scope>NUCLEOTIDE SEQUENCE [LARGE SCALE GENOMIC DNA]</scope>
    <source>
        <strain evidence="6 7">119BY6-57</strain>
    </source>
</reference>
<dbReference type="SUPFAM" id="SSF53850">
    <property type="entry name" value="Periplasmic binding protein-like II"/>
    <property type="match status" value="1"/>
</dbReference>
<evidence type="ECO:0000256" key="4">
    <source>
        <dbReference type="ARBA" id="ARBA00023163"/>
    </source>
</evidence>
<accession>A0A7W3Y6B4</accession>
<dbReference type="Pfam" id="PF00126">
    <property type="entry name" value="HTH_1"/>
    <property type="match status" value="1"/>
</dbReference>
<feature type="domain" description="HTH lysR-type" evidence="5">
    <location>
        <begin position="1"/>
        <end position="59"/>
    </location>
</feature>
<dbReference type="InterPro" id="IPR036390">
    <property type="entry name" value="WH_DNA-bd_sf"/>
</dbReference>
<dbReference type="SUPFAM" id="SSF46785">
    <property type="entry name" value="Winged helix' DNA-binding domain"/>
    <property type="match status" value="1"/>
</dbReference>
<keyword evidence="7" id="KW-1185">Reference proteome</keyword>
<evidence type="ECO:0000256" key="1">
    <source>
        <dbReference type="ARBA" id="ARBA00009437"/>
    </source>
</evidence>
<evidence type="ECO:0000259" key="5">
    <source>
        <dbReference type="PROSITE" id="PS50931"/>
    </source>
</evidence>
<comment type="caution">
    <text evidence="6">The sequence shown here is derived from an EMBL/GenBank/DDBJ whole genome shotgun (WGS) entry which is preliminary data.</text>
</comment>
<dbReference type="AlphaFoldDB" id="A0A7W3Y6B4"/>
<dbReference type="PANTHER" id="PTHR30126:SF6">
    <property type="entry name" value="HTH-TYPE TRANSCRIPTIONAL REGULATOR CYSB-RELATED"/>
    <property type="match status" value="1"/>
</dbReference>
<keyword evidence="2" id="KW-0805">Transcription regulation</keyword>
<protein>
    <submittedName>
        <fullName evidence="6">LysR family transcriptional regulator</fullName>
    </submittedName>
</protein>
<dbReference type="Gene3D" id="1.10.10.10">
    <property type="entry name" value="Winged helix-like DNA-binding domain superfamily/Winged helix DNA-binding domain"/>
    <property type="match status" value="1"/>
</dbReference>
<comment type="similarity">
    <text evidence="1">Belongs to the LysR transcriptional regulatory family.</text>
</comment>
<evidence type="ECO:0000313" key="7">
    <source>
        <dbReference type="Proteomes" id="UP000523196"/>
    </source>
</evidence>
<evidence type="ECO:0000313" key="6">
    <source>
        <dbReference type="EMBL" id="MBB1060766.1"/>
    </source>
</evidence>
<dbReference type="Gene3D" id="3.40.190.10">
    <property type="entry name" value="Periplasmic binding protein-like II"/>
    <property type="match status" value="2"/>
</dbReference>
<evidence type="ECO:0000256" key="2">
    <source>
        <dbReference type="ARBA" id="ARBA00023015"/>
    </source>
</evidence>
<dbReference type="EMBL" id="JACHTF010000009">
    <property type="protein sequence ID" value="MBB1060766.1"/>
    <property type="molecule type" value="Genomic_DNA"/>
</dbReference>
<dbReference type="GO" id="GO:0003700">
    <property type="term" value="F:DNA-binding transcription factor activity"/>
    <property type="evidence" value="ECO:0007669"/>
    <property type="project" value="InterPro"/>
</dbReference>
<dbReference type="PANTHER" id="PTHR30126">
    <property type="entry name" value="HTH-TYPE TRANSCRIPTIONAL REGULATOR"/>
    <property type="match status" value="1"/>
</dbReference>
<evidence type="ECO:0000256" key="3">
    <source>
        <dbReference type="ARBA" id="ARBA00023125"/>
    </source>
</evidence>
<dbReference type="Proteomes" id="UP000523196">
    <property type="component" value="Unassembled WGS sequence"/>
</dbReference>
<dbReference type="InterPro" id="IPR005119">
    <property type="entry name" value="LysR_subst-bd"/>
</dbReference>